<organism evidence="1 2">
    <name type="scientific">Halobacillus salinus</name>
    <dbReference type="NCBI Taxonomy" id="192814"/>
    <lineage>
        <taxon>Bacteria</taxon>
        <taxon>Bacillati</taxon>
        <taxon>Bacillota</taxon>
        <taxon>Bacilli</taxon>
        <taxon>Bacillales</taxon>
        <taxon>Bacillaceae</taxon>
        <taxon>Halobacillus</taxon>
    </lineage>
</organism>
<comment type="caution">
    <text evidence="1">The sequence shown here is derived from an EMBL/GenBank/DDBJ whole genome shotgun (WGS) entry which is preliminary data.</text>
</comment>
<reference evidence="1 2" key="1">
    <citation type="journal article" date="2003" name="Int. J. Syst. Evol. Microbiol.">
        <title>Halobacillus salinus sp. nov., isolated from a salt lake on the coast of the East Sea in Korea.</title>
        <authorList>
            <person name="Yoon J.H."/>
            <person name="Kang K.H."/>
            <person name="Park Y.H."/>
        </authorList>
    </citation>
    <scope>NUCLEOTIDE SEQUENCE [LARGE SCALE GENOMIC DNA]</scope>
    <source>
        <strain evidence="1 2">HSL-3</strain>
    </source>
</reference>
<dbReference type="InterPro" id="IPR019658">
    <property type="entry name" value="DUF2515"/>
</dbReference>
<name>A0A4Z0H5D5_9BACI</name>
<evidence type="ECO:0000313" key="2">
    <source>
        <dbReference type="Proteomes" id="UP000297982"/>
    </source>
</evidence>
<dbReference type="Pfam" id="PF10720">
    <property type="entry name" value="DUF2515"/>
    <property type="match status" value="1"/>
</dbReference>
<protein>
    <submittedName>
        <fullName evidence="1">DUF2515 domain-containing protein</fullName>
    </submittedName>
</protein>
<dbReference type="STRING" id="192814.GCA_900166575_01452"/>
<dbReference type="Proteomes" id="UP000297982">
    <property type="component" value="Unassembled WGS sequence"/>
</dbReference>
<accession>A0A4Z0H5D5</accession>
<dbReference type="AlphaFoldDB" id="A0A4Z0H5D5"/>
<evidence type="ECO:0000313" key="1">
    <source>
        <dbReference type="EMBL" id="TGB04405.1"/>
    </source>
</evidence>
<dbReference type="EMBL" id="SRJC01000001">
    <property type="protein sequence ID" value="TGB04405.1"/>
    <property type="molecule type" value="Genomic_DNA"/>
</dbReference>
<dbReference type="RefSeq" id="WP_135326867.1">
    <property type="nucleotide sequence ID" value="NZ_SRJC01000001.1"/>
</dbReference>
<gene>
    <name evidence="1" type="ORF">E4663_05260</name>
</gene>
<sequence>MFPWKDRPLKKKLKQMLDHKDIPTFSSEEQSWIAEIRSDVKLKNRNNVSRTEAYWDFYTKHPEMHWALLAHLVSRNAGWNMTDLKGEHLSQLLTAREQTDFFLFLERGNWLIFQDAYPQLLLLDKSIKLNRSLTHLLPAFGVSSFMVPLWDHYIQSDDSSLITRALIVNEQHYIENRVIQNPHYKNTVTDTVLFKLQDLLNMNHILIPYTTPSLKQRKLFGHSVHHFSSLEERIRFGKELYDLLYSIQSRLSQVLEWAKYHPHTGSRKDYWPALYNDVRERVPHKLETPLEKPCNIHGNEARFFSPTLGRAWDDQIAEPAEQEDWFTHLKQLHFLNDNIKRQDGDILPLYCESIEKLEFALVAKKALRKKEEESELN</sequence>
<proteinExistence type="predicted"/>
<keyword evidence="2" id="KW-1185">Reference proteome</keyword>